<comment type="subcellular location">
    <subcellularLocation>
        <location evidence="1">Nucleus</location>
    </subcellularLocation>
</comment>
<comment type="similarity">
    <text evidence="2">Belongs to the SNU66/SART1 family.</text>
</comment>
<keyword evidence="6" id="KW-1185">Reference proteome</keyword>
<dbReference type="STRING" id="906689.A0A2I0VNV3"/>
<evidence type="ECO:0000313" key="5">
    <source>
        <dbReference type="EMBL" id="PKU65094.1"/>
    </source>
</evidence>
<dbReference type="PANTHER" id="PTHR14152">
    <property type="entry name" value="SQUAMOUS CELL CARCINOMA ANTIGEN RECOGNISED BY CYTOTOXIC T LYMPHOCYTES"/>
    <property type="match status" value="1"/>
</dbReference>
<keyword evidence="3" id="KW-0539">Nucleus</keyword>
<evidence type="ECO:0000256" key="3">
    <source>
        <dbReference type="ARBA" id="ARBA00023242"/>
    </source>
</evidence>
<dbReference type="PANTHER" id="PTHR14152:SF5">
    <property type="entry name" value="U4_U6.U5 TRI-SNRNP-ASSOCIATED PROTEIN 1"/>
    <property type="match status" value="1"/>
</dbReference>
<dbReference type="Pfam" id="PF03343">
    <property type="entry name" value="SART-1"/>
    <property type="match status" value="2"/>
</dbReference>
<dbReference type="GO" id="GO:0046540">
    <property type="term" value="C:U4/U6 x U5 tri-snRNP complex"/>
    <property type="evidence" value="ECO:0007669"/>
    <property type="project" value="TreeGrafter"/>
</dbReference>
<dbReference type="EMBL" id="KZ503378">
    <property type="protein sequence ID" value="PKU65094.1"/>
    <property type="molecule type" value="Genomic_DNA"/>
</dbReference>
<dbReference type="InterPro" id="IPR005011">
    <property type="entry name" value="SNU66/SART1"/>
</dbReference>
<organism evidence="5 6">
    <name type="scientific">Dendrobium catenatum</name>
    <dbReference type="NCBI Taxonomy" id="906689"/>
    <lineage>
        <taxon>Eukaryota</taxon>
        <taxon>Viridiplantae</taxon>
        <taxon>Streptophyta</taxon>
        <taxon>Embryophyta</taxon>
        <taxon>Tracheophyta</taxon>
        <taxon>Spermatophyta</taxon>
        <taxon>Magnoliopsida</taxon>
        <taxon>Liliopsida</taxon>
        <taxon>Asparagales</taxon>
        <taxon>Orchidaceae</taxon>
        <taxon>Epidendroideae</taxon>
        <taxon>Malaxideae</taxon>
        <taxon>Dendrobiinae</taxon>
        <taxon>Dendrobium</taxon>
    </lineage>
</organism>
<accession>A0A2I0VNV3</accession>
<feature type="compositionally biased region" description="Basic and acidic residues" evidence="4">
    <location>
        <begin position="55"/>
        <end position="372"/>
    </location>
</feature>
<gene>
    <name evidence="5" type="ORF">MA16_Dca004709</name>
</gene>
<dbReference type="Proteomes" id="UP000233837">
    <property type="component" value="Unassembled WGS sequence"/>
</dbReference>
<evidence type="ECO:0000256" key="2">
    <source>
        <dbReference type="ARBA" id="ARBA00006076"/>
    </source>
</evidence>
<proteinExistence type="inferred from homology"/>
<name>A0A2I0VNV3_9ASPA</name>
<protein>
    <recommendedName>
        <fullName evidence="7">SART-1 family protein DOT2</fullName>
    </recommendedName>
</protein>
<reference evidence="5 6" key="1">
    <citation type="journal article" date="2016" name="Sci. Rep.">
        <title>The Dendrobium catenatum Lindl. genome sequence provides insights into polysaccharide synthase, floral development and adaptive evolution.</title>
        <authorList>
            <person name="Zhang G.Q."/>
            <person name="Xu Q."/>
            <person name="Bian C."/>
            <person name="Tsai W.C."/>
            <person name="Yeh C.M."/>
            <person name="Liu K.W."/>
            <person name="Yoshida K."/>
            <person name="Zhang L.S."/>
            <person name="Chang S.B."/>
            <person name="Chen F."/>
            <person name="Shi Y."/>
            <person name="Su Y.Y."/>
            <person name="Zhang Y.Q."/>
            <person name="Chen L.J."/>
            <person name="Yin Y."/>
            <person name="Lin M."/>
            <person name="Huang H."/>
            <person name="Deng H."/>
            <person name="Wang Z.W."/>
            <person name="Zhu S.L."/>
            <person name="Zhao X."/>
            <person name="Deng C."/>
            <person name="Niu S.C."/>
            <person name="Huang J."/>
            <person name="Wang M."/>
            <person name="Liu G.H."/>
            <person name="Yang H.J."/>
            <person name="Xiao X.J."/>
            <person name="Hsiao Y.Y."/>
            <person name="Wu W.L."/>
            <person name="Chen Y.Y."/>
            <person name="Mitsuda N."/>
            <person name="Ohme-Takagi M."/>
            <person name="Luo Y.B."/>
            <person name="Van de Peer Y."/>
            <person name="Liu Z.J."/>
        </authorList>
    </citation>
    <scope>NUCLEOTIDE SEQUENCE [LARGE SCALE GENOMIC DNA]</scope>
    <source>
        <tissue evidence="5">The whole plant</tissue>
    </source>
</reference>
<reference evidence="5 6" key="2">
    <citation type="journal article" date="2017" name="Nature">
        <title>The Apostasia genome and the evolution of orchids.</title>
        <authorList>
            <person name="Zhang G.Q."/>
            <person name="Liu K.W."/>
            <person name="Li Z."/>
            <person name="Lohaus R."/>
            <person name="Hsiao Y.Y."/>
            <person name="Niu S.C."/>
            <person name="Wang J.Y."/>
            <person name="Lin Y.C."/>
            <person name="Xu Q."/>
            <person name="Chen L.J."/>
            <person name="Yoshida K."/>
            <person name="Fujiwara S."/>
            <person name="Wang Z.W."/>
            <person name="Zhang Y.Q."/>
            <person name="Mitsuda N."/>
            <person name="Wang M."/>
            <person name="Liu G.H."/>
            <person name="Pecoraro L."/>
            <person name="Huang H.X."/>
            <person name="Xiao X.J."/>
            <person name="Lin M."/>
            <person name="Wu X.Y."/>
            <person name="Wu W.L."/>
            <person name="Chen Y.Y."/>
            <person name="Chang S.B."/>
            <person name="Sakamoto S."/>
            <person name="Ohme-Takagi M."/>
            <person name="Yagi M."/>
            <person name="Zeng S.J."/>
            <person name="Shen C.Y."/>
            <person name="Yeh C.M."/>
            <person name="Luo Y.B."/>
            <person name="Tsai W.C."/>
            <person name="Van de Peer Y."/>
            <person name="Liu Z.J."/>
        </authorList>
    </citation>
    <scope>NUCLEOTIDE SEQUENCE [LARGE SCALE GENOMIC DNA]</scope>
    <source>
        <tissue evidence="5">The whole plant</tissue>
    </source>
</reference>
<sequence length="1468" mass="168121">MQICLLPLRVLEKSLYLLFSLKKEEAVRSREQQGEEEIGGNQRVYDHEEMEIDIETEKSREMRKPDTKQGKKERREEKDYGGKDKERSKQREKEDISARNTDKHGSRERLGISRGKRKEDQEDYGKKMEELELDKEKVRDKIRERDYDQIMHREDRENERAKYKGKEHEKGKDIDHNKEKSIDRECELGRGHGKDRGREGKFKEKERDRDKDIGRSRERSIDREHDQSRDHLKDRSREGEKEKEVERDRGFHREREHKKERERLHDYHKDRGKNCESDKDKEHDKSKIRDRDHDKDIGKEFERDRVREKDRVRGKEKDKDRYRSKDREREKLKDREKEIVSDKLGERGKLEKDKAKKKNREMEVDMTVDHDRSKRRDEQRDVIIDKEVEVEENLLAKKMVEIHEIGDASNNISLDDPSVKAVGSQTSSELKERIKKLFYLFAPLDCFSINRGDLYCFKWRINTSFQFFSSKICELSPSRLLYFSLSLWWKQQRAAVSLGPDSKKQPVVDTANTVGRRGKEISGGGAAAGKQGAVAETRRVSAISLCCRGLRTASCGLPERWTAKYFAVEKFWTTIGRVPGLDSRCFSVLLEDFIIPDSFPTEIYRIAHGVISSNVDGEAILGKNRSFSLKVSSQPCKKIGMQSRIPFLWVLATEKGRKPQHLIWQRFLFQESNLERFLCCLLQVMRLGTCKEQFFVNLVYPKLSLPDICAVLPAALGFWLPDGWLLVNTPFPATLLECRRSFPDTAFNKIGKWVGVGGYDIRKVTIGGYGWAKPASAERGLKEERINGNSESVLPRKEFLEEDSGILMWVSRSRKLEEKRNAEKEKAIALSRMLDEQDKILEEAEDEEPDEDGCKDLAGVKVLHGLDKVMEGGAVVLTLKDQNILADGDINEEVDMLESVEIGEQKRRNEAYRAAKGKTGKYDDKFTEDQVSRKTILSQYDDPVDDEEVTLDESGRFTGEAEKQLAELRKRIEGNSLKKDYEDLSSSVKIQSDYFTIDEMLQFKKPKKKKSLRKKERLDLDALEAEARAAGLGLGDLGTRGDMKRLSTREEEEKSMAEARSNAYQAALAKAEEASKFLREGQSLTSKPTDNDNLVFGEDFEDLQKSLEQARKLALKKQDEVASSGPQAVALLATAHRELDVAQDSAGGDIQENKVVITEMEEFVLGLQINEETNNSESEDVFKDEEDVPMSIDQETKTEIGGWIEAKEIEMNELSISGENVNITPDEIIHETAVGKGLAGALKLLKDRGTLKDSIDWGGRNMDKKKSKLAGIYTNDGSKEIRIERTDEFGRIMTPKEAFRMLSHKFHGKGPGKTKIEKRMKQYLEDLKTKQMKASDTPLLAMEKMREAQARLKSPYLVLSGHVKPGQTSDPRSGFATVEKDNPGSLTPMLGDKKIPCQKVPVAFVPGEDWQLSGESSYSLTLSTYYSSCSTIITFLLLLSVGPLIFIEHGLGLGFNCRLDLRGRNFLE</sequence>
<evidence type="ECO:0008006" key="7">
    <source>
        <dbReference type="Google" id="ProtNLM"/>
    </source>
</evidence>
<dbReference type="GO" id="GO:0000481">
    <property type="term" value="P:maturation of 5S rRNA"/>
    <property type="evidence" value="ECO:0007669"/>
    <property type="project" value="TreeGrafter"/>
</dbReference>
<evidence type="ECO:0000256" key="4">
    <source>
        <dbReference type="SAM" id="MobiDB-lite"/>
    </source>
</evidence>
<dbReference type="GO" id="GO:0045292">
    <property type="term" value="P:mRNA cis splicing, via spliceosome"/>
    <property type="evidence" value="ECO:0007669"/>
    <property type="project" value="TreeGrafter"/>
</dbReference>
<evidence type="ECO:0000313" key="6">
    <source>
        <dbReference type="Proteomes" id="UP000233837"/>
    </source>
</evidence>
<feature type="region of interest" description="Disordered" evidence="4">
    <location>
        <begin position="26"/>
        <end position="372"/>
    </location>
</feature>
<evidence type="ECO:0000256" key="1">
    <source>
        <dbReference type="ARBA" id="ARBA00004123"/>
    </source>
</evidence>